<dbReference type="GO" id="GO:0016788">
    <property type="term" value="F:hydrolase activity, acting on ester bonds"/>
    <property type="evidence" value="ECO:0007669"/>
    <property type="project" value="InterPro"/>
</dbReference>
<proteinExistence type="predicted"/>
<dbReference type="AlphaFoldDB" id="A0A0J1GRJ1"/>
<dbReference type="PANTHER" id="PTHR37946:SF1">
    <property type="entry name" value="SLL1969 PROTEIN"/>
    <property type="match status" value="1"/>
</dbReference>
<dbReference type="Pfam" id="PF07819">
    <property type="entry name" value="PGAP1"/>
    <property type="match status" value="1"/>
</dbReference>
<dbReference type="Gene3D" id="3.40.50.1820">
    <property type="entry name" value="alpha/beta hydrolase"/>
    <property type="match status" value="1"/>
</dbReference>
<organism evidence="2 3">
    <name type="scientific">Photobacterium aphoticum</name>
    <dbReference type="NCBI Taxonomy" id="754436"/>
    <lineage>
        <taxon>Bacteria</taxon>
        <taxon>Pseudomonadati</taxon>
        <taxon>Pseudomonadota</taxon>
        <taxon>Gammaproteobacteria</taxon>
        <taxon>Vibrionales</taxon>
        <taxon>Vibrionaceae</taxon>
        <taxon>Photobacterium</taxon>
    </lineage>
</organism>
<reference evidence="2 3" key="1">
    <citation type="submission" date="2015-05" db="EMBL/GenBank/DDBJ databases">
        <title>Photobacterium galathea sp. nov.</title>
        <authorList>
            <person name="Machado H."/>
            <person name="Gram L."/>
        </authorList>
    </citation>
    <scope>NUCLEOTIDE SEQUENCE [LARGE SCALE GENOMIC DNA]</scope>
    <source>
        <strain evidence="2 3">DSM 25995</strain>
    </source>
</reference>
<dbReference type="SUPFAM" id="SSF53474">
    <property type="entry name" value="alpha/beta-Hydrolases"/>
    <property type="match status" value="1"/>
</dbReference>
<dbReference type="InterPro" id="IPR029058">
    <property type="entry name" value="AB_hydrolase_fold"/>
</dbReference>
<keyword evidence="3" id="KW-1185">Reference proteome</keyword>
<dbReference type="OrthoDB" id="556502at2"/>
<evidence type="ECO:0000313" key="3">
    <source>
        <dbReference type="Proteomes" id="UP000036426"/>
    </source>
</evidence>
<dbReference type="InterPro" id="IPR012908">
    <property type="entry name" value="PGAP1-ab_dom-like"/>
</dbReference>
<dbReference type="PANTHER" id="PTHR37946">
    <property type="entry name" value="SLL1969 PROTEIN"/>
    <property type="match status" value="1"/>
</dbReference>
<dbReference type="RefSeq" id="WP_047872980.1">
    <property type="nucleotide sequence ID" value="NZ_BMYC01000002.1"/>
</dbReference>
<dbReference type="Proteomes" id="UP000036426">
    <property type="component" value="Unassembled WGS sequence"/>
</dbReference>
<gene>
    <name evidence="2" type="ORF">ABT58_03465</name>
</gene>
<dbReference type="PATRIC" id="fig|754436.4.peg.733"/>
<sequence>MKANSDWRQQFDALRQEVTLKMQANSVQATRRVREYLENHIPPRQGEAFLALLNGLIGDHLLRRKSRYALPMVLTDQQQVLADTPVKLAMQLPQATDKIVLCVHGWCMADKGWQRRKGVDHGQQFASMGYTPVYLRYNTGKHISLNGEELAFRLEKWLAAWPCPVKELVIIGHSMGGLVSRSACHYAEQHQLQWPQKLTTFVTLGTPHNGAPLARFACWLDDYVAGIPQLSLLQKLGDIRSSGTKDLSQGAIVHTAWQRRTIPDQSDKQPHDTRCRPFLPQHAQNYAVASCLSQQIHNEKHRKLGDGMVPVSSALGEATSAMSALDYPDTHKWLVGGINHVDLLSHPSVLAQVREWVLANGR</sequence>
<comment type="caution">
    <text evidence="2">The sequence shown here is derived from an EMBL/GenBank/DDBJ whole genome shotgun (WGS) entry which is preliminary data.</text>
</comment>
<accession>A0A0J1GRJ1</accession>
<feature type="domain" description="GPI inositol-deacylase PGAP1-like alpha/beta" evidence="1">
    <location>
        <begin position="165"/>
        <end position="258"/>
    </location>
</feature>
<protein>
    <recommendedName>
        <fullName evidence="1">GPI inositol-deacylase PGAP1-like alpha/beta domain-containing protein</fullName>
    </recommendedName>
</protein>
<dbReference type="EMBL" id="LDOV01000008">
    <property type="protein sequence ID" value="KLV02348.1"/>
    <property type="molecule type" value="Genomic_DNA"/>
</dbReference>
<name>A0A0J1GRJ1_9GAMM</name>
<evidence type="ECO:0000313" key="2">
    <source>
        <dbReference type="EMBL" id="KLV02348.1"/>
    </source>
</evidence>
<evidence type="ECO:0000259" key="1">
    <source>
        <dbReference type="Pfam" id="PF07819"/>
    </source>
</evidence>